<keyword evidence="2" id="KW-1133">Transmembrane helix</keyword>
<dbReference type="AlphaFoldDB" id="A0A8J6BH86"/>
<comment type="caution">
    <text evidence="3">The sequence shown here is derived from an EMBL/GenBank/DDBJ whole genome shotgun (WGS) entry which is preliminary data.</text>
</comment>
<accession>A0A8J6BH86</accession>
<protein>
    <submittedName>
        <fullName evidence="3">Uncharacterized protein</fullName>
    </submittedName>
</protein>
<feature type="compositionally biased region" description="Low complexity" evidence="1">
    <location>
        <begin position="94"/>
        <end position="107"/>
    </location>
</feature>
<dbReference type="PANTHER" id="PTHR33790:SF1">
    <property type="entry name" value="PROTEIN EARLY RESPONSIVE TO DEHYDRATION 15"/>
    <property type="match status" value="1"/>
</dbReference>
<keyword evidence="2" id="KW-0472">Membrane</keyword>
<keyword evidence="4" id="KW-1185">Reference proteome</keyword>
<sequence>MMPRSVVVVDGRHTGGGGGGCARAYVTDGWWCLLVVCRYVVAIGVLAFIYTTLQLVRHGVRLTGGQDLQGKVPLLVDFAGDQDGTPPHCSFLISTQSPTPTQQQQQPVSEREQPSGAERRLGEMEVAMGGNGGKLNPWAEPFVPAGWSSWRCGGGEAAAGVMVVEEEEAEVEDFSPEWWRLVAASPAFRDRWLRDYSALGLLDGGADDAEAFLPDHDDTPFPDPAQEGVEDGKGAVDLAAGGKKVGLEVVAWGIDKWWRAHSSPPPEVPRYAEKAPRKVAGGAARVSPRTIQQPR</sequence>
<dbReference type="InterPro" id="IPR040414">
    <property type="entry name" value="CID1/CID2"/>
</dbReference>
<feature type="transmembrane region" description="Helical" evidence="2">
    <location>
        <begin position="33"/>
        <end position="53"/>
    </location>
</feature>
<feature type="region of interest" description="Disordered" evidence="1">
    <location>
        <begin position="262"/>
        <end position="295"/>
    </location>
</feature>
<reference evidence="3" key="2">
    <citation type="submission" date="2021-02" db="EMBL/GenBank/DDBJ databases">
        <authorList>
            <person name="Kimball J.A."/>
            <person name="Haas M.W."/>
            <person name="Macchietto M."/>
            <person name="Kono T."/>
            <person name="Duquette J."/>
            <person name="Shao M."/>
        </authorList>
    </citation>
    <scope>NUCLEOTIDE SEQUENCE</scope>
    <source>
        <tissue evidence="3">Fresh leaf tissue</tissue>
    </source>
</reference>
<proteinExistence type="predicted"/>
<dbReference type="Proteomes" id="UP000729402">
    <property type="component" value="Unassembled WGS sequence"/>
</dbReference>
<dbReference type="EMBL" id="JAAALK010000082">
    <property type="protein sequence ID" value="KAG8085211.1"/>
    <property type="molecule type" value="Genomic_DNA"/>
</dbReference>
<organism evidence="3 4">
    <name type="scientific">Zizania palustris</name>
    <name type="common">Northern wild rice</name>
    <dbReference type="NCBI Taxonomy" id="103762"/>
    <lineage>
        <taxon>Eukaryota</taxon>
        <taxon>Viridiplantae</taxon>
        <taxon>Streptophyta</taxon>
        <taxon>Embryophyta</taxon>
        <taxon>Tracheophyta</taxon>
        <taxon>Spermatophyta</taxon>
        <taxon>Magnoliopsida</taxon>
        <taxon>Liliopsida</taxon>
        <taxon>Poales</taxon>
        <taxon>Poaceae</taxon>
        <taxon>BOP clade</taxon>
        <taxon>Oryzoideae</taxon>
        <taxon>Oryzeae</taxon>
        <taxon>Zizaniinae</taxon>
        <taxon>Zizania</taxon>
    </lineage>
</organism>
<gene>
    <name evidence="3" type="ORF">GUJ93_ZPchr0010g8447</name>
</gene>
<dbReference type="PANTHER" id="PTHR33790">
    <property type="entry name" value="OS05G0344200 PROTEIN"/>
    <property type="match status" value="1"/>
</dbReference>
<evidence type="ECO:0000256" key="2">
    <source>
        <dbReference type="SAM" id="Phobius"/>
    </source>
</evidence>
<keyword evidence="2" id="KW-0812">Transmembrane</keyword>
<dbReference type="OrthoDB" id="1918588at2759"/>
<evidence type="ECO:0000313" key="4">
    <source>
        <dbReference type="Proteomes" id="UP000729402"/>
    </source>
</evidence>
<reference evidence="3" key="1">
    <citation type="journal article" date="2021" name="bioRxiv">
        <title>Whole Genome Assembly and Annotation of Northern Wild Rice, Zizania palustris L., Supports a Whole Genome Duplication in the Zizania Genus.</title>
        <authorList>
            <person name="Haas M."/>
            <person name="Kono T."/>
            <person name="Macchietto M."/>
            <person name="Millas R."/>
            <person name="McGilp L."/>
            <person name="Shao M."/>
            <person name="Duquette J."/>
            <person name="Hirsch C.N."/>
            <person name="Kimball J."/>
        </authorList>
    </citation>
    <scope>NUCLEOTIDE SEQUENCE</scope>
    <source>
        <tissue evidence="3">Fresh leaf tissue</tissue>
    </source>
</reference>
<evidence type="ECO:0000256" key="1">
    <source>
        <dbReference type="SAM" id="MobiDB-lite"/>
    </source>
</evidence>
<feature type="region of interest" description="Disordered" evidence="1">
    <location>
        <begin position="94"/>
        <end position="117"/>
    </location>
</feature>
<evidence type="ECO:0000313" key="3">
    <source>
        <dbReference type="EMBL" id="KAG8085211.1"/>
    </source>
</evidence>
<name>A0A8J6BH86_ZIZPA</name>